<keyword evidence="4" id="KW-0670">Pyruvate</keyword>
<comment type="function">
    <text evidence="4">Removes the pyruvyl group from chorismate, with concomitant aromatization of the ring, to provide 4-hydroxybenzoate (4HB) for the ubiquinone pathway.</text>
</comment>
<dbReference type="PANTHER" id="PTHR38683">
    <property type="entry name" value="CHORISMATE PYRUVATE-LYASE"/>
    <property type="match status" value="1"/>
</dbReference>
<dbReference type="Proteomes" id="UP001231109">
    <property type="component" value="Unassembled WGS sequence"/>
</dbReference>
<name>A0ABT9I1S0_9GAMM</name>
<evidence type="ECO:0000313" key="5">
    <source>
        <dbReference type="EMBL" id="MDP5137308.1"/>
    </source>
</evidence>
<keyword evidence="6" id="KW-1185">Reference proteome</keyword>
<dbReference type="InterPro" id="IPR007440">
    <property type="entry name" value="Chorismate--pyruvate_lyase"/>
</dbReference>
<dbReference type="InterPro" id="IPR028978">
    <property type="entry name" value="Chorismate_lyase_/UTRA_dom_sf"/>
</dbReference>
<dbReference type="GO" id="GO:0008813">
    <property type="term" value="F:chorismate lyase activity"/>
    <property type="evidence" value="ECO:0007669"/>
    <property type="project" value="UniProtKB-EC"/>
</dbReference>
<gene>
    <name evidence="4" type="primary">ubiC</name>
    <name evidence="5" type="ORF">ORJ04_15235</name>
</gene>
<sequence>MSKPLISLDANWQDASQMLLPVTLAPWILEPASLTSRLRQYCQQFRVQVLQEQRSALPAFLQPLLPGVAQAQLREVILWCDDQPCVYAQSWLPEQTIAVLKPLADLGERPLGDYIFQHASLRRGTIESAMLPVLLPDIQVRANCLARRSTFLLEQQPLLVAETFLPDMAMLEQRK</sequence>
<comment type="pathway">
    <text evidence="4">Cofactor biosynthesis; ubiquinone biosynthesis.</text>
</comment>
<protein>
    <recommendedName>
        <fullName evidence="4">Probable chorismate pyruvate-lyase</fullName>
        <shortName evidence="4">CL</shortName>
        <shortName evidence="4">CPL</shortName>
        <ecNumber evidence="4">4.1.3.40</ecNumber>
    </recommendedName>
</protein>
<comment type="caution">
    <text evidence="4">Lacks conserved residue(s) required for the propagation of feature annotation.</text>
</comment>
<comment type="catalytic activity">
    <reaction evidence="4">
        <text>chorismate = 4-hydroxybenzoate + pyruvate</text>
        <dbReference type="Rhea" id="RHEA:16505"/>
        <dbReference type="ChEBI" id="CHEBI:15361"/>
        <dbReference type="ChEBI" id="CHEBI:17879"/>
        <dbReference type="ChEBI" id="CHEBI:29748"/>
        <dbReference type="EC" id="4.1.3.40"/>
    </reaction>
</comment>
<dbReference type="RefSeq" id="WP_305976675.1">
    <property type="nucleotide sequence ID" value="NZ_JAPJDZ010000044.1"/>
</dbReference>
<evidence type="ECO:0000256" key="3">
    <source>
        <dbReference type="ARBA" id="ARBA00023239"/>
    </source>
</evidence>
<keyword evidence="1 4" id="KW-0963">Cytoplasm</keyword>
<dbReference type="PANTHER" id="PTHR38683:SF1">
    <property type="entry name" value="CHORISMATE PYRUVATE-LYASE"/>
    <property type="match status" value="1"/>
</dbReference>
<comment type="caution">
    <text evidence="5">The sequence shown here is derived from an EMBL/GenBank/DDBJ whole genome shotgun (WGS) entry which is preliminary data.</text>
</comment>
<comment type="subcellular location">
    <subcellularLocation>
        <location evidence="4">Cytoplasm</location>
    </subcellularLocation>
</comment>
<evidence type="ECO:0000256" key="1">
    <source>
        <dbReference type="ARBA" id="ARBA00022490"/>
    </source>
</evidence>
<dbReference type="EMBL" id="JAPJDZ010000044">
    <property type="protein sequence ID" value="MDP5137308.1"/>
    <property type="molecule type" value="Genomic_DNA"/>
</dbReference>
<dbReference type="SUPFAM" id="SSF64288">
    <property type="entry name" value="Chorismate lyase-like"/>
    <property type="match status" value="1"/>
</dbReference>
<feature type="binding site" evidence="4">
    <location>
        <position position="74"/>
    </location>
    <ligand>
        <name>substrate</name>
    </ligand>
</feature>
<accession>A0ABT9I1S0</accession>
<organism evidence="5 6">
    <name type="scientific">Rheinheimera baltica</name>
    <dbReference type="NCBI Taxonomy" id="67576"/>
    <lineage>
        <taxon>Bacteria</taxon>
        <taxon>Pseudomonadati</taxon>
        <taxon>Pseudomonadota</taxon>
        <taxon>Gammaproteobacteria</taxon>
        <taxon>Chromatiales</taxon>
        <taxon>Chromatiaceae</taxon>
        <taxon>Rheinheimera</taxon>
    </lineage>
</organism>
<keyword evidence="3 4" id="KW-0456">Lyase</keyword>
<evidence type="ECO:0000256" key="2">
    <source>
        <dbReference type="ARBA" id="ARBA00022688"/>
    </source>
</evidence>
<dbReference type="Gene3D" id="3.40.1410.10">
    <property type="entry name" value="Chorismate lyase-like"/>
    <property type="match status" value="1"/>
</dbReference>
<evidence type="ECO:0000256" key="4">
    <source>
        <dbReference type="HAMAP-Rule" id="MF_01632"/>
    </source>
</evidence>
<dbReference type="HAMAP" id="MF_01632">
    <property type="entry name" value="UbiC"/>
    <property type="match status" value="1"/>
</dbReference>
<evidence type="ECO:0000313" key="6">
    <source>
        <dbReference type="Proteomes" id="UP001231109"/>
    </source>
</evidence>
<feature type="binding site" evidence="4">
    <location>
        <position position="111"/>
    </location>
    <ligand>
        <name>substrate</name>
    </ligand>
</feature>
<dbReference type="Pfam" id="PF04345">
    <property type="entry name" value="Chor_lyase"/>
    <property type="match status" value="1"/>
</dbReference>
<dbReference type="EC" id="4.1.3.40" evidence="4"/>
<keyword evidence="2 4" id="KW-0831">Ubiquinone biosynthesis</keyword>
<proteinExistence type="inferred from homology"/>
<reference evidence="5 6" key="1">
    <citation type="submission" date="2022-11" db="EMBL/GenBank/DDBJ databases">
        <title>Viruses from the air-sea interface of a natural surface slick.</title>
        <authorList>
            <person name="Rahlff J."/>
            <person name="Holmfeldt K."/>
        </authorList>
    </citation>
    <scope>NUCLEOTIDE SEQUENCE [LARGE SCALE GENOMIC DNA]</scope>
    <source>
        <strain evidence="5 6">SMS4</strain>
    </source>
</reference>
<comment type="similarity">
    <text evidence="4">Belongs to the UbiC family.</text>
</comment>
<feature type="binding site" evidence="4">
    <location>
        <position position="162"/>
    </location>
    <ligand>
        <name>substrate</name>
    </ligand>
</feature>